<accession>A0A9D4Y6Q7</accession>
<evidence type="ECO:0000313" key="3">
    <source>
        <dbReference type="Proteomes" id="UP001058974"/>
    </source>
</evidence>
<dbReference type="EMBL" id="JAMSHJ010000003">
    <property type="protein sequence ID" value="KAI5431920.1"/>
    <property type="molecule type" value="Genomic_DNA"/>
</dbReference>
<dbReference type="Pfam" id="PF08387">
    <property type="entry name" value="FBD"/>
    <property type="match status" value="1"/>
</dbReference>
<dbReference type="PANTHER" id="PTHR31900">
    <property type="entry name" value="F-BOX/RNI SUPERFAMILY PROTEIN-RELATED"/>
    <property type="match status" value="1"/>
</dbReference>
<dbReference type="PANTHER" id="PTHR31900:SF34">
    <property type="entry name" value="EMB|CAB62440.1-RELATED"/>
    <property type="match status" value="1"/>
</dbReference>
<organism evidence="2 3">
    <name type="scientific">Pisum sativum</name>
    <name type="common">Garden pea</name>
    <name type="synonym">Lathyrus oleraceus</name>
    <dbReference type="NCBI Taxonomy" id="3888"/>
    <lineage>
        <taxon>Eukaryota</taxon>
        <taxon>Viridiplantae</taxon>
        <taxon>Streptophyta</taxon>
        <taxon>Embryophyta</taxon>
        <taxon>Tracheophyta</taxon>
        <taxon>Spermatophyta</taxon>
        <taxon>Magnoliopsida</taxon>
        <taxon>eudicotyledons</taxon>
        <taxon>Gunneridae</taxon>
        <taxon>Pentapetalae</taxon>
        <taxon>rosids</taxon>
        <taxon>fabids</taxon>
        <taxon>Fabales</taxon>
        <taxon>Fabaceae</taxon>
        <taxon>Papilionoideae</taxon>
        <taxon>50 kb inversion clade</taxon>
        <taxon>NPAAA clade</taxon>
        <taxon>Hologalegina</taxon>
        <taxon>IRL clade</taxon>
        <taxon>Fabeae</taxon>
        <taxon>Lathyrus</taxon>
    </lineage>
</organism>
<protein>
    <recommendedName>
        <fullName evidence="1">FBD domain-containing protein</fullName>
    </recommendedName>
</protein>
<dbReference type="AlphaFoldDB" id="A0A9D4Y6Q7"/>
<dbReference type="InterPro" id="IPR006566">
    <property type="entry name" value="FBD"/>
</dbReference>
<proteinExistence type="predicted"/>
<name>A0A9D4Y6Q7_PEA</name>
<evidence type="ECO:0000313" key="2">
    <source>
        <dbReference type="EMBL" id="KAI5431920.1"/>
    </source>
</evidence>
<dbReference type="InterPro" id="IPR050232">
    <property type="entry name" value="FBL13/AtMIF1-like"/>
</dbReference>
<dbReference type="Proteomes" id="UP001058974">
    <property type="component" value="Chromosome 3"/>
</dbReference>
<evidence type="ECO:0000259" key="1">
    <source>
        <dbReference type="Pfam" id="PF08387"/>
    </source>
</evidence>
<reference evidence="2 3" key="1">
    <citation type="journal article" date="2022" name="Nat. Genet.">
        <title>Improved pea reference genome and pan-genome highlight genomic features and evolutionary characteristics.</title>
        <authorList>
            <person name="Yang T."/>
            <person name="Liu R."/>
            <person name="Luo Y."/>
            <person name="Hu S."/>
            <person name="Wang D."/>
            <person name="Wang C."/>
            <person name="Pandey M.K."/>
            <person name="Ge S."/>
            <person name="Xu Q."/>
            <person name="Li N."/>
            <person name="Li G."/>
            <person name="Huang Y."/>
            <person name="Saxena R.K."/>
            <person name="Ji Y."/>
            <person name="Li M."/>
            <person name="Yan X."/>
            <person name="He Y."/>
            <person name="Liu Y."/>
            <person name="Wang X."/>
            <person name="Xiang C."/>
            <person name="Varshney R.K."/>
            <person name="Ding H."/>
            <person name="Gao S."/>
            <person name="Zong X."/>
        </authorList>
    </citation>
    <scope>NUCLEOTIDE SEQUENCE [LARGE SCALE GENOMIC DNA]</scope>
    <source>
        <strain evidence="2 3">cv. Zhongwan 6</strain>
    </source>
</reference>
<feature type="non-terminal residue" evidence="2">
    <location>
        <position position="1"/>
    </location>
</feature>
<gene>
    <name evidence="2" type="ORF">KIW84_035887</name>
</gene>
<keyword evidence="3" id="KW-1185">Reference proteome</keyword>
<comment type="caution">
    <text evidence="2">The sequence shown here is derived from an EMBL/GenBank/DDBJ whole genome shotgun (WGS) entry which is preliminary data.</text>
</comment>
<feature type="domain" description="FBD" evidence="1">
    <location>
        <begin position="92"/>
        <end position="136"/>
    </location>
</feature>
<dbReference type="Gramene" id="Psat03G0588700-T1">
    <property type="protein sequence ID" value="KAI5431920.1"/>
    <property type="gene ID" value="KIW84_035887"/>
</dbReference>
<sequence>TVSLSRRPCTIQAKIGLVIFLTQFMKTPLPRNVHFPILYNLTQMEFDFNFNFNDKWRWILKMLQQSPNLQHLIIHEEIENENGINDNNWEDPSFVPECLSSRLRTCLLRCSRGTECEVKFVEYVMKNSKVLSIMTIHNSSSISLNTKDEILHICPKACKLIFD</sequence>